<evidence type="ECO:0000256" key="1">
    <source>
        <dbReference type="SAM" id="MobiDB-lite"/>
    </source>
</evidence>
<proteinExistence type="predicted"/>
<name>A0A392RUB2_9FABA</name>
<keyword evidence="3" id="KW-1185">Reference proteome</keyword>
<dbReference type="AlphaFoldDB" id="A0A392RUB2"/>
<organism evidence="2 3">
    <name type="scientific">Trifolium medium</name>
    <dbReference type="NCBI Taxonomy" id="97028"/>
    <lineage>
        <taxon>Eukaryota</taxon>
        <taxon>Viridiplantae</taxon>
        <taxon>Streptophyta</taxon>
        <taxon>Embryophyta</taxon>
        <taxon>Tracheophyta</taxon>
        <taxon>Spermatophyta</taxon>
        <taxon>Magnoliopsida</taxon>
        <taxon>eudicotyledons</taxon>
        <taxon>Gunneridae</taxon>
        <taxon>Pentapetalae</taxon>
        <taxon>rosids</taxon>
        <taxon>fabids</taxon>
        <taxon>Fabales</taxon>
        <taxon>Fabaceae</taxon>
        <taxon>Papilionoideae</taxon>
        <taxon>50 kb inversion clade</taxon>
        <taxon>NPAAA clade</taxon>
        <taxon>Hologalegina</taxon>
        <taxon>IRL clade</taxon>
        <taxon>Trifolieae</taxon>
        <taxon>Trifolium</taxon>
    </lineage>
</organism>
<reference evidence="2 3" key="1">
    <citation type="journal article" date="2018" name="Front. Plant Sci.">
        <title>Red Clover (Trifolium pratense) and Zigzag Clover (T. medium) - A Picture of Genomic Similarities and Differences.</title>
        <authorList>
            <person name="Dluhosova J."/>
            <person name="Istvanek J."/>
            <person name="Nedelnik J."/>
            <person name="Repkova J."/>
        </authorList>
    </citation>
    <scope>NUCLEOTIDE SEQUENCE [LARGE SCALE GENOMIC DNA]</scope>
    <source>
        <strain evidence="3">cv. 10/8</strain>
        <tissue evidence="2">Leaf</tissue>
    </source>
</reference>
<feature type="region of interest" description="Disordered" evidence="1">
    <location>
        <begin position="1"/>
        <end position="29"/>
    </location>
</feature>
<dbReference type="Proteomes" id="UP000265520">
    <property type="component" value="Unassembled WGS sequence"/>
</dbReference>
<protein>
    <submittedName>
        <fullName evidence="2">Uncharacterized protein</fullName>
    </submittedName>
</protein>
<sequence>VELRDLLQGTKVSQRMGPDEDVESMSLYM</sequence>
<dbReference type="EMBL" id="LXQA010264371">
    <property type="protein sequence ID" value="MCI39166.1"/>
    <property type="molecule type" value="Genomic_DNA"/>
</dbReference>
<evidence type="ECO:0000313" key="2">
    <source>
        <dbReference type="EMBL" id="MCI39166.1"/>
    </source>
</evidence>
<feature type="non-terminal residue" evidence="2">
    <location>
        <position position="1"/>
    </location>
</feature>
<accession>A0A392RUB2</accession>
<comment type="caution">
    <text evidence="2">The sequence shown here is derived from an EMBL/GenBank/DDBJ whole genome shotgun (WGS) entry which is preliminary data.</text>
</comment>
<evidence type="ECO:0000313" key="3">
    <source>
        <dbReference type="Proteomes" id="UP000265520"/>
    </source>
</evidence>